<keyword evidence="3" id="KW-1185">Reference proteome</keyword>
<dbReference type="PANTHER" id="PTHR37332:SF1">
    <property type="entry name" value="ELMO DOMAIN-CONTAINING PROTEIN"/>
    <property type="match status" value="1"/>
</dbReference>
<feature type="compositionally biased region" description="Gly residues" evidence="1">
    <location>
        <begin position="142"/>
        <end position="171"/>
    </location>
</feature>
<dbReference type="OrthoDB" id="14339at2759"/>
<protein>
    <submittedName>
        <fullName evidence="2">Uncharacterized protein</fullName>
    </submittedName>
</protein>
<sequence length="307" mass="33064">MSAPANVWEFTTRELISRRIATFRHLRNSLAIPLEIVDEDGKRTTVSPPNTKPYRKPYLNTLVFDPESLQDTFNNAKMRKRTRLYFVLGASLGPILTISSPQDYIKALSILMNEFDTFLSEGGGSLGGSGGSGSGSSSTNIGGSGAGGGSGSGSGGGSGAPTGMGNGGSGGRFKKRGIFRKSRGHDDGGSNSQSLGIDTGDFSYLDTHIPPFDLSFLQVFDTFCQITIIMYSRLADVLSSVPITQAVFDTVGRIDQRFRKVTVTITKELEEFSKDAITRELRSLDPLERTSPESTLNVDWDAASTYN</sequence>
<evidence type="ECO:0000256" key="1">
    <source>
        <dbReference type="SAM" id="MobiDB-lite"/>
    </source>
</evidence>
<reference evidence="2" key="1">
    <citation type="submission" date="2022-07" db="EMBL/GenBank/DDBJ databases">
        <title>Phylogenomic reconstructions and comparative analyses of Kickxellomycotina fungi.</title>
        <authorList>
            <person name="Reynolds N.K."/>
            <person name="Stajich J.E."/>
            <person name="Barry K."/>
            <person name="Grigoriev I.V."/>
            <person name="Crous P."/>
            <person name="Smith M.E."/>
        </authorList>
    </citation>
    <scope>NUCLEOTIDE SEQUENCE</scope>
    <source>
        <strain evidence="2">NBRC 100468</strain>
    </source>
</reference>
<accession>A0A9W7ZWS7</accession>
<feature type="region of interest" description="Disordered" evidence="1">
    <location>
        <begin position="126"/>
        <end position="171"/>
    </location>
</feature>
<proteinExistence type="predicted"/>
<dbReference type="EMBL" id="JANBPU010000051">
    <property type="protein sequence ID" value="KAJ1918199.1"/>
    <property type="molecule type" value="Genomic_DNA"/>
</dbReference>
<name>A0A9W7ZWS7_9FUNG</name>
<evidence type="ECO:0000313" key="3">
    <source>
        <dbReference type="Proteomes" id="UP001150538"/>
    </source>
</evidence>
<dbReference type="AlphaFoldDB" id="A0A9W7ZWS7"/>
<organism evidence="2 3">
    <name type="scientific">Mycoemilia scoparia</name>
    <dbReference type="NCBI Taxonomy" id="417184"/>
    <lineage>
        <taxon>Eukaryota</taxon>
        <taxon>Fungi</taxon>
        <taxon>Fungi incertae sedis</taxon>
        <taxon>Zoopagomycota</taxon>
        <taxon>Kickxellomycotina</taxon>
        <taxon>Kickxellomycetes</taxon>
        <taxon>Kickxellales</taxon>
        <taxon>Kickxellaceae</taxon>
        <taxon>Mycoemilia</taxon>
    </lineage>
</organism>
<dbReference type="PANTHER" id="PTHR37332">
    <property type="entry name" value="EXPRESSED PROTEIN"/>
    <property type="match status" value="1"/>
</dbReference>
<comment type="caution">
    <text evidence="2">The sequence shown here is derived from an EMBL/GenBank/DDBJ whole genome shotgun (WGS) entry which is preliminary data.</text>
</comment>
<dbReference type="Proteomes" id="UP001150538">
    <property type="component" value="Unassembled WGS sequence"/>
</dbReference>
<evidence type="ECO:0000313" key="2">
    <source>
        <dbReference type="EMBL" id="KAJ1918199.1"/>
    </source>
</evidence>
<gene>
    <name evidence="2" type="ORF">H4219_002756</name>
</gene>